<dbReference type="SFLD" id="SFLDS00003">
    <property type="entry name" value="Haloacid_Dehalogenase"/>
    <property type="match status" value="1"/>
</dbReference>
<comment type="caution">
    <text evidence="13">The sequence shown here is derived from an EMBL/GenBank/DDBJ whole genome shotgun (WGS) entry which is preliminary data.</text>
</comment>
<dbReference type="PANTHER" id="PTHR45630:SF11">
    <property type="entry name" value="CATION-TRANSPORTING P-TYPE ATPASE N-TERMINAL DOMAIN-CONTAINING PROTEIN"/>
    <property type="match status" value="1"/>
</dbReference>
<dbReference type="SUPFAM" id="SSF81665">
    <property type="entry name" value="Calcium ATPase, transmembrane domain M"/>
    <property type="match status" value="1"/>
</dbReference>
<dbReference type="Proteomes" id="UP001150538">
    <property type="component" value="Unassembled WGS sequence"/>
</dbReference>
<dbReference type="InterPro" id="IPR059000">
    <property type="entry name" value="ATPase_P-type_domA"/>
</dbReference>
<dbReference type="GO" id="GO:0016020">
    <property type="term" value="C:membrane"/>
    <property type="evidence" value="ECO:0007669"/>
    <property type="project" value="UniProtKB-SubCell"/>
</dbReference>
<comment type="subcellular location">
    <subcellularLocation>
        <location evidence="1">Membrane</location>
        <topology evidence="1">Multi-pass membrane protein</topology>
    </subcellularLocation>
</comment>
<dbReference type="Gene3D" id="3.40.1110.10">
    <property type="entry name" value="Calcium-transporting ATPase, cytoplasmic domain N"/>
    <property type="match status" value="1"/>
</dbReference>
<dbReference type="PRINTS" id="PR00119">
    <property type="entry name" value="CATATPASE"/>
</dbReference>
<reference evidence="13" key="1">
    <citation type="submission" date="2022-07" db="EMBL/GenBank/DDBJ databases">
        <title>Phylogenomic reconstructions and comparative analyses of Kickxellomycotina fungi.</title>
        <authorList>
            <person name="Reynolds N.K."/>
            <person name="Stajich J.E."/>
            <person name="Barry K."/>
            <person name="Grigoriev I.V."/>
            <person name="Crous P."/>
            <person name="Smith M.E."/>
        </authorList>
    </citation>
    <scope>NUCLEOTIDE SEQUENCE</scope>
    <source>
        <strain evidence="13">NBRC 100468</strain>
    </source>
</reference>
<keyword evidence="4" id="KW-0547">Nucleotide-binding</keyword>
<keyword evidence="6" id="KW-0460">Magnesium</keyword>
<feature type="compositionally biased region" description="Polar residues" evidence="10">
    <location>
        <begin position="835"/>
        <end position="850"/>
    </location>
</feature>
<keyword evidence="7" id="KW-1278">Translocase</keyword>
<dbReference type="SUPFAM" id="SSF81653">
    <property type="entry name" value="Calcium ATPase, transduction domain A"/>
    <property type="match status" value="1"/>
</dbReference>
<dbReference type="SUPFAM" id="SSF56784">
    <property type="entry name" value="HAD-like"/>
    <property type="match status" value="1"/>
</dbReference>
<feature type="region of interest" description="Disordered" evidence="10">
    <location>
        <begin position="825"/>
        <end position="850"/>
    </location>
</feature>
<evidence type="ECO:0000313" key="14">
    <source>
        <dbReference type="Proteomes" id="UP001150538"/>
    </source>
</evidence>
<dbReference type="InterPro" id="IPR036412">
    <property type="entry name" value="HAD-like_sf"/>
</dbReference>
<dbReference type="InterPro" id="IPR006544">
    <property type="entry name" value="P-type_TPase_V"/>
</dbReference>
<feature type="transmembrane region" description="Helical" evidence="11">
    <location>
        <begin position="265"/>
        <end position="290"/>
    </location>
</feature>
<organism evidence="13 14">
    <name type="scientific">Mycoemilia scoparia</name>
    <dbReference type="NCBI Taxonomy" id="417184"/>
    <lineage>
        <taxon>Eukaryota</taxon>
        <taxon>Fungi</taxon>
        <taxon>Fungi incertae sedis</taxon>
        <taxon>Zoopagomycota</taxon>
        <taxon>Kickxellomycotina</taxon>
        <taxon>Kickxellomycetes</taxon>
        <taxon>Kickxellales</taxon>
        <taxon>Kickxellaceae</taxon>
        <taxon>Mycoemilia</taxon>
    </lineage>
</organism>
<keyword evidence="2 11" id="KW-0812">Transmembrane</keyword>
<accession>A0A9W8A1L7</accession>
<sequence length="1800" mass="202604">MFNYIYNGSRLVLTILAVGVITSNSITLANLNHKDSKGNTCPLLQRTAFECPYLCAKSFDLCPDWTTQKACSSGLQRCPDGKCHKSCHKVINPCLCNKKPIEVKVPYITCPQPENSTVTIDNFNATTKLAQLFLACSIKIGILPNTTTIKSPEFLTKEIYANKTTTNDIGWSDCKLTLKNKLNYNEPQFLVFYFLIGLTGITVAIWQMYKSGYERRRGRIAGRESVTQIFELSKDGDNPFSKFISVKDKSNLSPLRFTGYSDSRFGTAAMVVYVGVLAAWNLFFWIAIIANFNLFSSQHISIFRSETNNIPIFALTWSLTTIWLFFITVATQRTRNYFRLRTPLYDAKYVLVEWARIKKEHSRKKRRFLKQLFRISTPKNHEAKEPASADTFSSPSLANGLNQRQHNSRFKTSNTFGSLKSSSSTIRLLKKASSMITTPSYSFRSSFAEFMGYKYNRETLKVQQTYLRESKEYGPPVTWFDYKGIHFVQDPKDGHFYPYRPFEIPVTPVKPSLSYLNENEKHSSDNTGVDSKRRISERTTLVNFEDNPKRKSPLISLSKKSSNPTTTSCLLGTTFFGKRNSTLLWTGEKLLSPSSTLYGLTHNEADRRLSFIGSNQTPISEPSFGLTIWNELSGHVLFSQWWVLWIWILQDFWQIAMVLIVVFPLSALFMVTAEYRSISKRKILMHCPPLWTVKRQGVWQKVDGTKLVPGDIIKIKQGCELSWDGVLISGILVLDESRVTGSSQPQYKSATKLPSWSSDVLLDGNSKMGSVDEGSVIKAGSVVLYVDNHPEREAGQEQIESRDQYNTSQVISPLSPVVIKTGSYSSSYRSRNSSITNLDSTQSPRSNTSSVNLTIPQEAQRSQTLFSQISSIDITENDNVPFSDPDSKPSSTLPEALALVTSTRYASDKRFGRPNYINNFKGAHTSSEESTNMELLYSTTDSFTPISLLGLSFAFGFISGKLRQLGIYYNRLFQIMKVGEIKVACFDKTGTLTSGKMELECVFPTKYNYHNKHSCGIELDEPVFAPDVLGNMPSTNNCEYYSRCSSELESNGGSNSSNSAKDTTSRAIKDLPEILRIGMGTCHQAHMSDGSWCGSATDIALVKAINWRYEPPVWKHSQDSEQDEINVKMVKNATYLPPREFINGLERLDNPKEYEVLARFPFDPYRRTMMVVVLDKITHFAHVFVKGPPDAIMRFCLDSDGVPYGWEKVEIEWTSKGYAVLAMAHRDLGIIEDVDGFSRQLIKSTTAAMSVSTSKYETIYGNNYGTDIDQLSRDSLEAGCECIGLFVLKDSLRPETVETISTLRRWNIRTLMMTGDTAHNAVYVAKKSGILPTDLETSKETYIGSLFEQALEKNSSDEGKESISTVVWTNTATKAVVFDMDKVLSDASKENHAGSLASKIELVVTSSVFNRLIEEDAIELYIPYIRIFAQVTPRDKTQIAQLKYFNSRKCRINRLLVMVGDSISDYGALESSHAGVLLGFHRQSTPPDSRVICSIHTSILTVKELICYGKTLVATSHALYLFMMIYWLCLTCLQLYSQTEGEPSSDGGGPFMSKMSFMVLHIFYVVIPALLLATSRPSLDFDHKPNVRSLGFQTLLSGILQAIVYIGFFIGMIFILKKQDWYQCHAFQSRALAGYTHTVKPWDYYSTNYEASTFTILVLAQLLMVVNILNLGNMIRRTWWRNCGLMMYSFMATSFLLVLLLAPPNVFGCGLKINCGLPDKLASMGYQVPSSIINHTDMAYKDSPLGQNVLPMKFRTFLLVYILANFAASLGVETIIVRGPVGKALEVWLKVKTYKNVFKP</sequence>
<dbReference type="Gene3D" id="2.70.150.10">
    <property type="entry name" value="Calcium-transporting ATPase, cytoplasmic transduction domain A"/>
    <property type="match status" value="1"/>
</dbReference>
<evidence type="ECO:0000256" key="2">
    <source>
        <dbReference type="ARBA" id="ARBA00022692"/>
    </source>
</evidence>
<feature type="transmembrane region" description="Helical" evidence="11">
    <location>
        <begin position="1595"/>
        <end position="1616"/>
    </location>
</feature>
<keyword evidence="14" id="KW-1185">Reference proteome</keyword>
<dbReference type="InterPro" id="IPR008250">
    <property type="entry name" value="ATPase_P-typ_transduc_dom_A_sf"/>
</dbReference>
<evidence type="ECO:0000256" key="3">
    <source>
        <dbReference type="ARBA" id="ARBA00022723"/>
    </source>
</evidence>
<feature type="domain" description="P-type ATPase A" evidence="12">
    <location>
        <begin position="692"/>
        <end position="788"/>
    </location>
</feature>
<protein>
    <recommendedName>
        <fullName evidence="12">P-type ATPase A domain-containing protein</fullName>
    </recommendedName>
</protein>
<dbReference type="SUPFAM" id="SSF81660">
    <property type="entry name" value="Metal cation-transporting ATPase, ATP-binding domain N"/>
    <property type="match status" value="1"/>
</dbReference>
<evidence type="ECO:0000259" key="12">
    <source>
        <dbReference type="Pfam" id="PF00122"/>
    </source>
</evidence>
<dbReference type="SFLD" id="SFLDG00002">
    <property type="entry name" value="C1.7:_P-type_atpase_like"/>
    <property type="match status" value="1"/>
</dbReference>
<name>A0A9W8A1L7_9FUNG</name>
<evidence type="ECO:0000256" key="4">
    <source>
        <dbReference type="ARBA" id="ARBA00022741"/>
    </source>
</evidence>
<dbReference type="Gene3D" id="3.40.50.1000">
    <property type="entry name" value="HAD superfamily/HAD-like"/>
    <property type="match status" value="1"/>
</dbReference>
<dbReference type="GO" id="GO:0046872">
    <property type="term" value="F:metal ion binding"/>
    <property type="evidence" value="ECO:0007669"/>
    <property type="project" value="UniProtKB-KW"/>
</dbReference>
<dbReference type="Pfam" id="PF00122">
    <property type="entry name" value="E1-E2_ATPase"/>
    <property type="match status" value="1"/>
</dbReference>
<dbReference type="InterPro" id="IPR023214">
    <property type="entry name" value="HAD_sf"/>
</dbReference>
<evidence type="ECO:0000256" key="7">
    <source>
        <dbReference type="ARBA" id="ARBA00022967"/>
    </source>
</evidence>
<evidence type="ECO:0000256" key="5">
    <source>
        <dbReference type="ARBA" id="ARBA00022840"/>
    </source>
</evidence>
<dbReference type="PROSITE" id="PS00154">
    <property type="entry name" value="ATPASE_E1_E2"/>
    <property type="match status" value="1"/>
</dbReference>
<evidence type="ECO:0000256" key="1">
    <source>
        <dbReference type="ARBA" id="ARBA00004141"/>
    </source>
</evidence>
<dbReference type="GO" id="GO:0140358">
    <property type="term" value="F:P-type transmembrane transporter activity"/>
    <property type="evidence" value="ECO:0007669"/>
    <property type="project" value="InterPro"/>
</dbReference>
<feature type="transmembrane region" description="Helical" evidence="11">
    <location>
        <begin position="189"/>
        <end position="209"/>
    </location>
</feature>
<gene>
    <name evidence="13" type="ORF">H4219_003321</name>
</gene>
<dbReference type="Gene3D" id="1.20.1110.10">
    <property type="entry name" value="Calcium-transporting ATPase, transmembrane domain"/>
    <property type="match status" value="2"/>
</dbReference>
<proteinExistence type="predicted"/>
<dbReference type="SFLD" id="SFLDF00027">
    <property type="entry name" value="p-type_atpase"/>
    <property type="match status" value="1"/>
</dbReference>
<dbReference type="GO" id="GO:0005524">
    <property type="term" value="F:ATP binding"/>
    <property type="evidence" value="ECO:0007669"/>
    <property type="project" value="UniProtKB-KW"/>
</dbReference>
<feature type="transmembrane region" description="Helical" evidence="11">
    <location>
        <begin position="1758"/>
        <end position="1777"/>
    </location>
</feature>
<dbReference type="InterPro" id="IPR018303">
    <property type="entry name" value="ATPase_P-typ_P_site"/>
</dbReference>
<evidence type="ECO:0000256" key="6">
    <source>
        <dbReference type="ARBA" id="ARBA00022842"/>
    </source>
</evidence>
<keyword evidence="3" id="KW-0479">Metal-binding</keyword>
<dbReference type="PANTHER" id="PTHR45630">
    <property type="entry name" value="CATION-TRANSPORTING ATPASE-RELATED"/>
    <property type="match status" value="1"/>
</dbReference>
<feature type="transmembrane region" description="Helical" evidence="11">
    <location>
        <begin position="1651"/>
        <end position="1671"/>
    </location>
</feature>
<dbReference type="InterPro" id="IPR023299">
    <property type="entry name" value="ATPase_P-typ_cyto_dom_N"/>
</dbReference>
<dbReference type="OrthoDB" id="48943at2759"/>
<dbReference type="InterPro" id="IPR023298">
    <property type="entry name" value="ATPase_P-typ_TM_dom_sf"/>
</dbReference>
<feature type="transmembrane region" description="Helical" evidence="11">
    <location>
        <begin position="1556"/>
        <end position="1574"/>
    </location>
</feature>
<evidence type="ECO:0000256" key="10">
    <source>
        <dbReference type="SAM" id="MobiDB-lite"/>
    </source>
</evidence>
<keyword evidence="9 11" id="KW-0472">Membrane</keyword>
<feature type="compositionally biased region" description="Low complexity" evidence="10">
    <location>
        <begin position="825"/>
        <end position="834"/>
    </location>
</feature>
<feature type="transmembrane region" description="Helical" evidence="11">
    <location>
        <begin position="310"/>
        <end position="331"/>
    </location>
</feature>
<feature type="transmembrane region" description="Helical" evidence="11">
    <location>
        <begin position="1518"/>
        <end position="1536"/>
    </location>
</feature>
<evidence type="ECO:0000256" key="9">
    <source>
        <dbReference type="ARBA" id="ARBA00023136"/>
    </source>
</evidence>
<keyword evidence="8 11" id="KW-1133">Transmembrane helix</keyword>
<evidence type="ECO:0000256" key="8">
    <source>
        <dbReference type="ARBA" id="ARBA00022989"/>
    </source>
</evidence>
<dbReference type="GO" id="GO:0019829">
    <property type="term" value="F:ATPase-coupled monoatomic cation transmembrane transporter activity"/>
    <property type="evidence" value="ECO:0007669"/>
    <property type="project" value="TreeGrafter"/>
</dbReference>
<evidence type="ECO:0000313" key="13">
    <source>
        <dbReference type="EMBL" id="KAJ1917237.1"/>
    </source>
</evidence>
<keyword evidence="5" id="KW-0067">ATP-binding</keyword>
<dbReference type="InterPro" id="IPR044492">
    <property type="entry name" value="P_typ_ATPase_HD_dom"/>
</dbReference>
<evidence type="ECO:0000256" key="11">
    <source>
        <dbReference type="SAM" id="Phobius"/>
    </source>
</evidence>
<dbReference type="EMBL" id="JANBPU010000077">
    <property type="protein sequence ID" value="KAJ1917237.1"/>
    <property type="molecule type" value="Genomic_DNA"/>
</dbReference>
<feature type="transmembrane region" description="Helical" evidence="11">
    <location>
        <begin position="1683"/>
        <end position="1702"/>
    </location>
</feature>